<reference evidence="4" key="1">
    <citation type="journal article" date="2019" name="Int. J. Syst. Evol. Microbiol.">
        <title>The Global Catalogue of Microorganisms (GCM) 10K type strain sequencing project: providing services to taxonomists for standard genome sequencing and annotation.</title>
        <authorList>
            <consortium name="The Broad Institute Genomics Platform"/>
            <consortium name="The Broad Institute Genome Sequencing Center for Infectious Disease"/>
            <person name="Wu L."/>
            <person name="Ma J."/>
        </authorList>
    </citation>
    <scope>NUCLEOTIDE SEQUENCE [LARGE SCALE GENOMIC DNA]</scope>
    <source>
        <strain evidence="4">JCM 19015</strain>
    </source>
</reference>
<gene>
    <name evidence="3" type="ORF">GCM10025783_27210</name>
</gene>
<keyword evidence="3" id="KW-0012">Acyltransferase</keyword>
<sequence>MPRRRNRERLHALDGLRGVAAFIVVLHHLLLVAQPVAQPSGEPALWSVWWWLERTPLKLLTAGHEAVLVFFVLSGAVVVLPALRRIDFSWPGLVASRVVRLLLPAWAAIAFATILLVIVPRLPAQVTGGSWLARQVQSDWSWPRLVVQLSLMGQVVPYDNVLWTLKWEFLFSLLLPGFLVVAVVLRRWWLPTGLLAVGLGVAGTVGHIQPLEYLPVFFLGTLIAVRLQAIERWSESRGAKRVLVVVLVVSLLVLIGEFLLAPVVRMGTDGSHALIGLEALGAAGIVVCAGAATGLRRFLEHRVPQFLGRISFSLYLVHLPVIATLAFALGDWNWPIVAAVGLPLALLTGWAFFRFVEKPLHKVARSAKRGASRAVERYIRSSRAA</sequence>
<keyword evidence="3" id="KW-0808">Transferase</keyword>
<feature type="transmembrane region" description="Helical" evidence="1">
    <location>
        <begin position="336"/>
        <end position="356"/>
    </location>
</feature>
<feature type="domain" description="Acyltransferase 3" evidence="2">
    <location>
        <begin position="11"/>
        <end position="353"/>
    </location>
</feature>
<keyword evidence="1" id="KW-0472">Membrane</keyword>
<feature type="transmembrane region" description="Helical" evidence="1">
    <location>
        <begin position="214"/>
        <end position="230"/>
    </location>
</feature>
<protein>
    <submittedName>
        <fullName evidence="3">Acyltransferase</fullName>
    </submittedName>
</protein>
<dbReference type="Proteomes" id="UP001500121">
    <property type="component" value="Unassembled WGS sequence"/>
</dbReference>
<name>A0ABP8ZCR2_9MICO</name>
<feature type="transmembrane region" description="Helical" evidence="1">
    <location>
        <begin position="57"/>
        <end position="80"/>
    </location>
</feature>
<keyword evidence="4" id="KW-1185">Reference proteome</keyword>
<evidence type="ECO:0000313" key="3">
    <source>
        <dbReference type="EMBL" id="GAA4752898.1"/>
    </source>
</evidence>
<dbReference type="Pfam" id="PF01757">
    <property type="entry name" value="Acyl_transf_3"/>
    <property type="match status" value="1"/>
</dbReference>
<accession>A0ABP8ZCR2</accession>
<feature type="transmembrane region" description="Helical" evidence="1">
    <location>
        <begin position="167"/>
        <end position="185"/>
    </location>
</feature>
<keyword evidence="1" id="KW-0812">Transmembrane</keyword>
<evidence type="ECO:0000259" key="2">
    <source>
        <dbReference type="Pfam" id="PF01757"/>
    </source>
</evidence>
<feature type="transmembrane region" description="Helical" evidence="1">
    <location>
        <begin position="192"/>
        <end position="208"/>
    </location>
</feature>
<dbReference type="InterPro" id="IPR002656">
    <property type="entry name" value="Acyl_transf_3_dom"/>
</dbReference>
<feature type="transmembrane region" description="Helical" evidence="1">
    <location>
        <begin position="273"/>
        <end position="295"/>
    </location>
</feature>
<feature type="transmembrane region" description="Helical" evidence="1">
    <location>
        <begin position="242"/>
        <end position="261"/>
    </location>
</feature>
<dbReference type="GO" id="GO:0016746">
    <property type="term" value="F:acyltransferase activity"/>
    <property type="evidence" value="ECO:0007669"/>
    <property type="project" value="UniProtKB-KW"/>
</dbReference>
<feature type="transmembrane region" description="Helical" evidence="1">
    <location>
        <begin position="12"/>
        <end position="37"/>
    </location>
</feature>
<dbReference type="PANTHER" id="PTHR23028">
    <property type="entry name" value="ACETYLTRANSFERASE"/>
    <property type="match status" value="1"/>
</dbReference>
<proteinExistence type="predicted"/>
<evidence type="ECO:0000256" key="1">
    <source>
        <dbReference type="SAM" id="Phobius"/>
    </source>
</evidence>
<evidence type="ECO:0000313" key="4">
    <source>
        <dbReference type="Proteomes" id="UP001500121"/>
    </source>
</evidence>
<organism evidence="3 4">
    <name type="scientific">Amnibacterium soli</name>
    <dbReference type="NCBI Taxonomy" id="1282736"/>
    <lineage>
        <taxon>Bacteria</taxon>
        <taxon>Bacillati</taxon>
        <taxon>Actinomycetota</taxon>
        <taxon>Actinomycetes</taxon>
        <taxon>Micrococcales</taxon>
        <taxon>Microbacteriaceae</taxon>
        <taxon>Amnibacterium</taxon>
    </lineage>
</organism>
<dbReference type="InterPro" id="IPR050879">
    <property type="entry name" value="Acyltransferase_3"/>
</dbReference>
<keyword evidence="1" id="KW-1133">Transmembrane helix</keyword>
<feature type="transmembrane region" description="Helical" evidence="1">
    <location>
        <begin position="307"/>
        <end position="330"/>
    </location>
</feature>
<dbReference type="EMBL" id="BAABLP010000006">
    <property type="protein sequence ID" value="GAA4752898.1"/>
    <property type="molecule type" value="Genomic_DNA"/>
</dbReference>
<comment type="caution">
    <text evidence="3">The sequence shown here is derived from an EMBL/GenBank/DDBJ whole genome shotgun (WGS) entry which is preliminary data.</text>
</comment>
<feature type="transmembrane region" description="Helical" evidence="1">
    <location>
        <begin position="101"/>
        <end position="122"/>
    </location>
</feature>